<evidence type="ECO:0000256" key="2">
    <source>
        <dbReference type="ARBA" id="ARBA00022729"/>
    </source>
</evidence>
<keyword evidence="5" id="KW-1185">Reference proteome</keyword>
<evidence type="ECO:0000313" key="4">
    <source>
        <dbReference type="EMBL" id="WAJ69252.1"/>
    </source>
</evidence>
<dbReference type="PANTHER" id="PTHR30035">
    <property type="entry name" value="LIPOPROTEIN VACJ-RELATED"/>
    <property type="match status" value="1"/>
</dbReference>
<feature type="signal peptide" evidence="3">
    <location>
        <begin position="1"/>
        <end position="23"/>
    </location>
</feature>
<keyword evidence="2 3" id="KW-0732">Signal</keyword>
<protein>
    <submittedName>
        <fullName evidence="4">VacJ family lipoprotein</fullName>
    </submittedName>
</protein>
<comment type="similarity">
    <text evidence="1">Belongs to the MlaA family.</text>
</comment>
<organism evidence="4 5">
    <name type="scientific">Catenovulum adriaticum</name>
    <dbReference type="NCBI Taxonomy" id="2984846"/>
    <lineage>
        <taxon>Bacteria</taxon>
        <taxon>Pseudomonadati</taxon>
        <taxon>Pseudomonadota</taxon>
        <taxon>Gammaproteobacteria</taxon>
        <taxon>Alteromonadales</taxon>
        <taxon>Alteromonadaceae</taxon>
        <taxon>Catenovulum</taxon>
    </lineage>
</organism>
<reference evidence="4" key="1">
    <citation type="submission" date="2022-10" db="EMBL/GenBank/DDBJ databases">
        <title>Catenovulum adriacola sp. nov. isolated in the Harbour of Susak.</title>
        <authorList>
            <person name="Schoch T."/>
            <person name="Reich S.J."/>
            <person name="Stoeferle S."/>
            <person name="Flaiz M."/>
            <person name="Kazda M."/>
            <person name="Riedel C.U."/>
            <person name="Duerre P."/>
        </authorList>
    </citation>
    <scope>NUCLEOTIDE SEQUENCE</scope>
    <source>
        <strain evidence="4">TS8</strain>
    </source>
</reference>
<feature type="chain" id="PRO_5047351699" evidence="3">
    <location>
        <begin position="24"/>
        <end position="249"/>
    </location>
</feature>
<dbReference type="PANTHER" id="PTHR30035:SF3">
    <property type="entry name" value="INTERMEMBRANE PHOSPHOLIPID TRANSPORT SYSTEM LIPOPROTEIN MLAA"/>
    <property type="match status" value="1"/>
</dbReference>
<evidence type="ECO:0000256" key="3">
    <source>
        <dbReference type="SAM" id="SignalP"/>
    </source>
</evidence>
<dbReference type="PRINTS" id="PR01805">
    <property type="entry name" value="VACJLIPOPROT"/>
</dbReference>
<proteinExistence type="inferred from homology"/>
<dbReference type="EMBL" id="CP109965">
    <property type="protein sequence ID" value="WAJ69252.1"/>
    <property type="molecule type" value="Genomic_DNA"/>
</dbReference>
<sequence>MLRKHLCYLLCTLVLAGCASTQSEPQTELNDPLESVNRSVWDFNYDILDKHILRPTALAYQKYMPMPVRIGLVNMSSNLEAPSSMINNLLQAKPKEAATSAGRFLLNSTVGLLGLVDVAGYIGLKPEEEEFDEVLGKWGVSTGPYLMLPAYGPSVPRELAGDVVDSAYFPLDGLTIWLSAFRFGIDALESRIQVIPQEQLLEDSFDPYIFVKEAYFQNTQFKVYDGDPPRPKVEEAEEADFDAFLQGLE</sequence>
<dbReference type="Proteomes" id="UP001163726">
    <property type="component" value="Chromosome"/>
</dbReference>
<keyword evidence="4" id="KW-0449">Lipoprotein</keyword>
<dbReference type="PROSITE" id="PS51257">
    <property type="entry name" value="PROKAR_LIPOPROTEIN"/>
    <property type="match status" value="1"/>
</dbReference>
<evidence type="ECO:0000313" key="5">
    <source>
        <dbReference type="Proteomes" id="UP001163726"/>
    </source>
</evidence>
<dbReference type="InterPro" id="IPR007428">
    <property type="entry name" value="MlaA"/>
</dbReference>
<gene>
    <name evidence="4" type="ORF">OLW01_08640</name>
</gene>
<evidence type="ECO:0000256" key="1">
    <source>
        <dbReference type="ARBA" id="ARBA00010634"/>
    </source>
</evidence>
<name>A0ABY7AKH5_9ALTE</name>
<dbReference type="Pfam" id="PF04333">
    <property type="entry name" value="MlaA"/>
    <property type="match status" value="1"/>
</dbReference>
<dbReference type="RefSeq" id="WP_268073444.1">
    <property type="nucleotide sequence ID" value="NZ_CP109965.1"/>
</dbReference>
<accession>A0ABY7AKH5</accession>